<dbReference type="EMBL" id="HG793126">
    <property type="protein sequence ID" value="CDK25958.1"/>
    <property type="molecule type" value="Genomic_DNA"/>
</dbReference>
<reference evidence="1" key="1">
    <citation type="submission" date="2013-12" db="EMBL/GenBank/DDBJ databases">
        <authorList>
            <person name="Genoscope - CEA"/>
        </authorList>
    </citation>
    <scope>NUCLEOTIDE SEQUENCE</scope>
    <source>
        <strain evidence="1">CBS 1993</strain>
    </source>
</reference>
<dbReference type="AlphaFoldDB" id="W6MJ26"/>
<dbReference type="PANTHER" id="PTHR23244:SF471">
    <property type="entry name" value="GUANINE NUCLEOTIDE-BINDING PROTEIN SUBUNIT BETA 1-RELATED"/>
    <property type="match status" value="1"/>
</dbReference>
<dbReference type="GeneID" id="34519356"/>
<keyword evidence="2" id="KW-1185">Reference proteome</keyword>
<dbReference type="SUPFAM" id="SSF117281">
    <property type="entry name" value="Kelch motif"/>
    <property type="match status" value="1"/>
</dbReference>
<dbReference type="STRING" id="1382522.W6MJ26"/>
<dbReference type="SUPFAM" id="SSF50965">
    <property type="entry name" value="Galactose oxidase, central domain"/>
    <property type="match status" value="1"/>
</dbReference>
<accession>W6MJ26</accession>
<proteinExistence type="predicted"/>
<organism evidence="1 2">
    <name type="scientific">Kuraishia capsulata CBS 1993</name>
    <dbReference type="NCBI Taxonomy" id="1382522"/>
    <lineage>
        <taxon>Eukaryota</taxon>
        <taxon>Fungi</taxon>
        <taxon>Dikarya</taxon>
        <taxon>Ascomycota</taxon>
        <taxon>Saccharomycotina</taxon>
        <taxon>Pichiomycetes</taxon>
        <taxon>Pichiales</taxon>
        <taxon>Pichiaceae</taxon>
        <taxon>Kuraishia</taxon>
    </lineage>
</organism>
<evidence type="ECO:0000313" key="2">
    <source>
        <dbReference type="Proteomes" id="UP000019384"/>
    </source>
</evidence>
<dbReference type="PANTHER" id="PTHR23244">
    <property type="entry name" value="KELCH REPEAT DOMAIN"/>
    <property type="match status" value="1"/>
</dbReference>
<dbReference type="InterPro" id="IPR015915">
    <property type="entry name" value="Kelch-typ_b-propeller"/>
</dbReference>
<name>W6MJ26_9ASCO</name>
<protein>
    <submittedName>
        <fullName evidence="1">Uncharacterized protein</fullName>
    </submittedName>
</protein>
<gene>
    <name evidence="1" type="ORF">KUCA_T00001929001</name>
</gene>
<dbReference type="RefSeq" id="XP_022457968.1">
    <property type="nucleotide sequence ID" value="XM_022604159.1"/>
</dbReference>
<evidence type="ECO:0000313" key="1">
    <source>
        <dbReference type="EMBL" id="CDK25958.1"/>
    </source>
</evidence>
<dbReference type="OrthoDB" id="10251809at2759"/>
<dbReference type="Gene3D" id="2.120.10.80">
    <property type="entry name" value="Kelch-type beta propeller"/>
    <property type="match status" value="1"/>
</dbReference>
<sequence>MAAAKYLAREGVPDWLKFQIELPKYEYFDITKDRKYYDYFNDLNSDGLMFQRSDLHATSDYFRRHRVMEPKFVKDQQMSDAFKSGTNFSNYFHCPTLLSDQKISSRMFQNSCTLGDKVYSIGGMTVMDAAEQAELLGDLTDDFDLDPKLLELRFDYDLPEPLIADFIKSPFVKPVDSIQVFSCQSATLKHFPFDDESPPPLICASMCVISKHHLFMYGGFELDTDVYREGEKLIFEKKLKMNDTPWILDVLKMRFQKVKNQVHPTVSTRFPNTIARFGHGMVAIPVEEMNKEPVMPLTINELTNSNNSMRSSSKMSTPAVGFVMGGYRMGNDNKFTPINDIWKVEMFVNQVGKHNHFEFAEEIVSYPLGRYEVNHNNDGGFTGVVKMTNWPVPRGFFSFVVMGGNNSVMSHSAGSSTPDSSSINGTSVSKKLMVYGGSTIRNGNTEILGDVWWFDVSSETWTPIDGFSNLDDTTARISQFRRCGHVGVMNGDYFIVSGGVGPNELGLQYDRENAVFDIGDRLIQDRLKLFKEERKEYVSLSFNVESQMWKYAYFMSENCMTDTISKFWGVKDVVFNSIGASGVLFNGRMFFIGGILHVVFTEDGRTVGVPLASIVEINMPMLTL</sequence>
<reference evidence="1" key="2">
    <citation type="submission" date="2014-02" db="EMBL/GenBank/DDBJ databases">
        <title>Complete DNA sequence of /Kuraishia capsulata/ illustrates novel genomic features among budding yeasts (/Saccharomycotina/).</title>
        <authorList>
            <person name="Morales L."/>
            <person name="Noel B."/>
            <person name="Porcel B."/>
            <person name="Marcet-Houben M."/>
            <person name="Hullo M-F."/>
            <person name="Sacerdot C."/>
            <person name="Tekaia F."/>
            <person name="Leh-Louis V."/>
            <person name="Despons L."/>
            <person name="Khanna V."/>
            <person name="Aury J-M."/>
            <person name="Barbe V."/>
            <person name="Couloux A."/>
            <person name="Labadie K."/>
            <person name="Pelletier E."/>
            <person name="Souciet J-L."/>
            <person name="Boekhout T."/>
            <person name="Gabaldon T."/>
            <person name="Wincker P."/>
            <person name="Dujon B."/>
        </authorList>
    </citation>
    <scope>NUCLEOTIDE SEQUENCE</scope>
    <source>
        <strain evidence="1">CBS 1993</strain>
    </source>
</reference>
<dbReference type="Proteomes" id="UP000019384">
    <property type="component" value="Unassembled WGS sequence"/>
</dbReference>
<dbReference type="InterPro" id="IPR011043">
    <property type="entry name" value="Gal_Oxase/kelch_b-propeller"/>
</dbReference>
<dbReference type="HOGENOM" id="CLU_389374_0_0_1"/>